<evidence type="ECO:0000256" key="4">
    <source>
        <dbReference type="ARBA" id="ARBA00022614"/>
    </source>
</evidence>
<dbReference type="OrthoDB" id="5981530at2759"/>
<dbReference type="PRINTS" id="PR00373">
    <property type="entry name" value="GLYCHORMONER"/>
</dbReference>
<keyword evidence="11" id="KW-0807">Transducer</keyword>
<dbReference type="GO" id="GO:0016500">
    <property type="term" value="F:protein-hormone receptor activity"/>
    <property type="evidence" value="ECO:0007669"/>
    <property type="project" value="InterPro"/>
</dbReference>
<dbReference type="CDD" id="cd15136">
    <property type="entry name" value="7tmA_Glyco_hormone_R"/>
    <property type="match status" value="1"/>
</dbReference>
<dbReference type="FunFam" id="1.20.1070.10:FF:000156">
    <property type="entry name" value="Lutropin-choriogonadotropic hormone receptor"/>
    <property type="match status" value="1"/>
</dbReference>
<evidence type="ECO:0000256" key="11">
    <source>
        <dbReference type="ARBA" id="ARBA00023224"/>
    </source>
</evidence>
<keyword evidence="3" id="KW-1003">Cell membrane</keyword>
<dbReference type="InterPro" id="IPR003591">
    <property type="entry name" value="Leu-rich_rpt_typical-subtyp"/>
</dbReference>
<dbReference type="Pfam" id="PF13855">
    <property type="entry name" value="LRR_8"/>
    <property type="match status" value="1"/>
</dbReference>
<dbReference type="InterPro" id="IPR017452">
    <property type="entry name" value="GPCR_Rhodpsn_7TM"/>
</dbReference>
<feature type="domain" description="G-protein coupled receptors family 1 profile" evidence="14">
    <location>
        <begin position="469"/>
        <end position="718"/>
    </location>
</feature>
<dbReference type="GO" id="GO:0008528">
    <property type="term" value="F:G protein-coupled peptide receptor activity"/>
    <property type="evidence" value="ECO:0007669"/>
    <property type="project" value="TreeGrafter"/>
</dbReference>
<evidence type="ECO:0000256" key="8">
    <source>
        <dbReference type="ARBA" id="ARBA00023040"/>
    </source>
</evidence>
<reference evidence="15" key="1">
    <citation type="submission" date="2021-11" db="EMBL/GenBank/DDBJ databases">
        <authorList>
            <person name="Schell T."/>
        </authorList>
    </citation>
    <scope>NUCLEOTIDE SEQUENCE</scope>
    <source>
        <strain evidence="15">M5</strain>
    </source>
</reference>
<evidence type="ECO:0000256" key="9">
    <source>
        <dbReference type="ARBA" id="ARBA00023136"/>
    </source>
</evidence>
<feature type="transmembrane region" description="Helical" evidence="12">
    <location>
        <begin position="580"/>
        <end position="600"/>
    </location>
</feature>
<evidence type="ECO:0000313" key="15">
    <source>
        <dbReference type="EMBL" id="CAH0104302.1"/>
    </source>
</evidence>
<feature type="transmembrane region" description="Helical" evidence="12">
    <location>
        <begin position="531"/>
        <end position="554"/>
    </location>
</feature>
<feature type="transmembrane region" description="Helical" evidence="12">
    <location>
        <begin position="620"/>
        <end position="640"/>
    </location>
</feature>
<dbReference type="AlphaFoldDB" id="A0A8J2RGW8"/>
<dbReference type="GO" id="GO:0007189">
    <property type="term" value="P:adenylate cyclase-activating G protein-coupled receptor signaling pathway"/>
    <property type="evidence" value="ECO:0007669"/>
    <property type="project" value="TreeGrafter"/>
</dbReference>
<dbReference type="PANTHER" id="PTHR24372:SF74">
    <property type="entry name" value="LP13728P"/>
    <property type="match status" value="1"/>
</dbReference>
<evidence type="ECO:0000259" key="14">
    <source>
        <dbReference type="PROSITE" id="PS50262"/>
    </source>
</evidence>
<proteinExistence type="inferred from homology"/>
<keyword evidence="5 12" id="KW-0812">Transmembrane</keyword>
<dbReference type="GO" id="GO:0009755">
    <property type="term" value="P:hormone-mediated signaling pathway"/>
    <property type="evidence" value="ECO:0007669"/>
    <property type="project" value="TreeGrafter"/>
</dbReference>
<feature type="transmembrane region" description="Helical" evidence="12">
    <location>
        <begin position="454"/>
        <end position="478"/>
    </location>
</feature>
<dbReference type="EMBL" id="CAKKLH010000135">
    <property type="protein sequence ID" value="CAH0104302.1"/>
    <property type="molecule type" value="Genomic_DNA"/>
</dbReference>
<dbReference type="Gene3D" id="3.80.10.10">
    <property type="entry name" value="Ribonuclease Inhibitor"/>
    <property type="match status" value="1"/>
</dbReference>
<keyword evidence="9 12" id="KW-0472">Membrane</keyword>
<keyword evidence="7 12" id="KW-1133">Transmembrane helix</keyword>
<dbReference type="InterPro" id="IPR001611">
    <property type="entry name" value="Leu-rich_rpt"/>
</dbReference>
<dbReference type="Gene3D" id="1.20.1070.10">
    <property type="entry name" value="Rhodopsin 7-helix transmembrane proteins"/>
    <property type="match status" value="1"/>
</dbReference>
<dbReference type="InterPro" id="IPR032675">
    <property type="entry name" value="LRR_dom_sf"/>
</dbReference>
<feature type="transmembrane region" description="Helical" evidence="12">
    <location>
        <begin position="666"/>
        <end position="689"/>
    </location>
</feature>
<feature type="signal peptide" evidence="13">
    <location>
        <begin position="1"/>
        <end position="22"/>
    </location>
</feature>
<evidence type="ECO:0000256" key="10">
    <source>
        <dbReference type="ARBA" id="ARBA00023170"/>
    </source>
</evidence>
<dbReference type="PROSITE" id="PS00237">
    <property type="entry name" value="G_PROTEIN_RECEP_F1_1"/>
    <property type="match status" value="1"/>
</dbReference>
<keyword evidence="8" id="KW-0297">G-protein coupled receptor</keyword>
<dbReference type="InterPro" id="IPR002131">
    <property type="entry name" value="Gphrmn_rcpt_fam"/>
</dbReference>
<dbReference type="PANTHER" id="PTHR24372">
    <property type="entry name" value="GLYCOPROTEIN HORMONE RECEPTOR"/>
    <property type="match status" value="1"/>
</dbReference>
<dbReference type="SMART" id="SM00369">
    <property type="entry name" value="LRR_TYP"/>
    <property type="match status" value="3"/>
</dbReference>
<name>A0A8J2RGW8_9CRUS</name>
<comment type="similarity">
    <text evidence="2">Belongs to the G-protein coupled receptor 1 family.</text>
</comment>
<dbReference type="PRINTS" id="PR00237">
    <property type="entry name" value="GPCRRHODOPSN"/>
</dbReference>
<comment type="caution">
    <text evidence="15">The sequence shown here is derived from an EMBL/GenBank/DDBJ whole genome shotgun (WGS) entry which is preliminary data.</text>
</comment>
<evidence type="ECO:0000256" key="3">
    <source>
        <dbReference type="ARBA" id="ARBA00022475"/>
    </source>
</evidence>
<keyword evidence="4" id="KW-0433">Leucine-rich repeat</keyword>
<dbReference type="InterPro" id="IPR000276">
    <property type="entry name" value="GPCR_Rhodpsn"/>
</dbReference>
<evidence type="ECO:0000256" key="1">
    <source>
        <dbReference type="ARBA" id="ARBA00004651"/>
    </source>
</evidence>
<dbReference type="SUPFAM" id="SSF52058">
    <property type="entry name" value="L domain-like"/>
    <property type="match status" value="1"/>
</dbReference>
<accession>A0A8J2RGW8</accession>
<dbReference type="Pfam" id="PF00001">
    <property type="entry name" value="7tm_1"/>
    <property type="match status" value="1"/>
</dbReference>
<dbReference type="SUPFAM" id="SSF81321">
    <property type="entry name" value="Family A G protein-coupled receptor-like"/>
    <property type="match status" value="1"/>
</dbReference>
<organism evidence="15 16">
    <name type="scientific">Daphnia galeata</name>
    <dbReference type="NCBI Taxonomy" id="27404"/>
    <lineage>
        <taxon>Eukaryota</taxon>
        <taxon>Metazoa</taxon>
        <taxon>Ecdysozoa</taxon>
        <taxon>Arthropoda</taxon>
        <taxon>Crustacea</taxon>
        <taxon>Branchiopoda</taxon>
        <taxon>Diplostraca</taxon>
        <taxon>Cladocera</taxon>
        <taxon>Anomopoda</taxon>
        <taxon>Daphniidae</taxon>
        <taxon>Daphnia</taxon>
    </lineage>
</organism>
<comment type="subcellular location">
    <subcellularLocation>
        <location evidence="1">Cell membrane</location>
        <topology evidence="1">Multi-pass membrane protein</topology>
    </subcellularLocation>
</comment>
<dbReference type="PROSITE" id="PS50262">
    <property type="entry name" value="G_PROTEIN_RECEP_F1_2"/>
    <property type="match status" value="1"/>
</dbReference>
<keyword evidence="10" id="KW-0675">Receptor</keyword>
<evidence type="ECO:0000256" key="12">
    <source>
        <dbReference type="SAM" id="Phobius"/>
    </source>
</evidence>
<dbReference type="Proteomes" id="UP000789390">
    <property type="component" value="Unassembled WGS sequence"/>
</dbReference>
<gene>
    <name evidence="15" type="ORF">DGAL_LOCUS7069</name>
</gene>
<feature type="transmembrane region" description="Helical" evidence="12">
    <location>
        <begin position="490"/>
        <end position="511"/>
    </location>
</feature>
<keyword evidence="16" id="KW-1185">Reference proteome</keyword>
<protein>
    <recommendedName>
        <fullName evidence="14">G-protein coupled receptors family 1 profile domain-containing protein</fullName>
    </recommendedName>
</protein>
<dbReference type="GO" id="GO:0005886">
    <property type="term" value="C:plasma membrane"/>
    <property type="evidence" value="ECO:0007669"/>
    <property type="project" value="UniProtKB-SubCell"/>
</dbReference>
<keyword evidence="6" id="KW-0677">Repeat</keyword>
<evidence type="ECO:0000256" key="5">
    <source>
        <dbReference type="ARBA" id="ARBA00022692"/>
    </source>
</evidence>
<feature type="chain" id="PRO_5035173822" description="G-protein coupled receptors family 1 profile domain-containing protein" evidence="13">
    <location>
        <begin position="23"/>
        <end position="936"/>
    </location>
</feature>
<evidence type="ECO:0000256" key="6">
    <source>
        <dbReference type="ARBA" id="ARBA00022737"/>
    </source>
</evidence>
<evidence type="ECO:0000256" key="2">
    <source>
        <dbReference type="ARBA" id="ARBA00010663"/>
    </source>
</evidence>
<evidence type="ECO:0000256" key="13">
    <source>
        <dbReference type="SAM" id="SignalP"/>
    </source>
</evidence>
<feature type="transmembrane region" description="Helical" evidence="12">
    <location>
        <begin position="701"/>
        <end position="721"/>
    </location>
</feature>
<sequence length="936" mass="104750">MAAQYFFHAVSLLLIFAVDAGAWIDTQNDMESATEYLSMTEQWPSAEDEDDIPDEDVNITSGPTIREGGSLSCRCWSASGDVGLFMQTECKCHGQHILSVPLTLPADLHRLTLYDCGLKKLERDDLQNYANTLTDFVLDKASHLITIEEGVFHGLIRLQRIYIRRAPLLTSLPDGLFRLSLPSLHILLIKQTSLRYFPDLAGLETLNILHTVDLEDNQLETIPSNSVRLRVDDFLVCSNALQSIEAFAFNGSQIATLRFKGNRRLANISPDAFMGLASLRRLDLSQTAITNLPVRGLSELETLELIETRTLKEIPSVYNYKSLQVAHLTYPYHCCAFAFPAAHDPQEHARHQRFIADMQAKYCDKIPENDSFSLRFGQEYEKFGIDVNVHSHLDNKQDGGDIEVFHTDPFQTPLNRELLFHAFCGNLTYAHRGVRCTPQPDAFNPCEDILGTNWLRVAAWLVSVASVVGNLAVVLVLVQSSRDHMAVSKFLMVNLALADLCMGLYLFLIVGMDVNTIGVYFNYAIDWQNGIGCQVAGFLTVFATELSVFTLVVITSERWYTITYAINLTRRLRLSTTAKIVAVGWIGSFTMASLPLVGVSSFSTTSICLPLENRNLSDTIYLLLLLILNGIAFMFICLCYSHMYRSIRGNHQSLASHSDATVAKRMALLVFTNFACWTPIAFFGLTAVAGYPLISVTHSKILLVFFYPLNACTNPYLYALVTQQYRRDLFILLSRYGFCTERASRYRATFSFGRSNNNPVRAGSQLESVMQGCPLDSPFSATAQQENHDSIRKKSLVSNGSGIQKISSSPYTNSNSEKESLRVLDMELIPVSIPIVIRQQHINEVTKEDNTLLKLPVASPSKLSLVLEIVDDTLWTCKDNVLASDASLHEVNIDRRSTTNFQQFNRSTVGNASIDSPHPIKNCQIHCNKGHEKLMN</sequence>
<evidence type="ECO:0000256" key="7">
    <source>
        <dbReference type="ARBA" id="ARBA00022989"/>
    </source>
</evidence>
<dbReference type="FunFam" id="3.80.10.10:FF:000426">
    <property type="entry name" value="Follicle-stimulating hormone receptor-like Protein"/>
    <property type="match status" value="1"/>
</dbReference>
<evidence type="ECO:0000313" key="16">
    <source>
        <dbReference type="Proteomes" id="UP000789390"/>
    </source>
</evidence>
<keyword evidence="13" id="KW-0732">Signal</keyword>